<feature type="region of interest" description="Disordered" evidence="1">
    <location>
        <begin position="168"/>
        <end position="202"/>
    </location>
</feature>
<protein>
    <recommendedName>
        <fullName evidence="2">Heterokaryon incompatibility domain-containing protein</fullName>
    </recommendedName>
</protein>
<accession>A0AAN8A6C1</accession>
<dbReference type="EMBL" id="JAVRQU010000001">
    <property type="protein sequence ID" value="KAK5707568.1"/>
    <property type="molecule type" value="Genomic_DNA"/>
</dbReference>
<name>A0AAN8A6C1_9PEZI</name>
<evidence type="ECO:0000313" key="4">
    <source>
        <dbReference type="Proteomes" id="UP001310594"/>
    </source>
</evidence>
<sequence>MATYQRLEDIEGDPNNFLYQPLDIQQKQIRTLEVLPGWPGSPIRCRLSIVSLITDPRPQYDALSYTWGAATKARFITVEVAGAVHQVGTTDNLYEALQSMRARIARIWTVWVDALCIDQSNDAENGTQVAMMGDIYRNARQVNIWLGMPIPASFLVHDLPGLDESIPAWGQNKTSSQPLSHHYTPDPTTHRRELVQQSTEME</sequence>
<comment type="caution">
    <text evidence="3">The sequence shown here is derived from an EMBL/GenBank/DDBJ whole genome shotgun (WGS) entry which is preliminary data.</text>
</comment>
<proteinExistence type="predicted"/>
<reference evidence="3" key="1">
    <citation type="submission" date="2023-08" db="EMBL/GenBank/DDBJ databases">
        <title>Black Yeasts Isolated from many extreme environments.</title>
        <authorList>
            <person name="Coleine C."/>
            <person name="Stajich J.E."/>
            <person name="Selbmann L."/>
        </authorList>
    </citation>
    <scope>NUCLEOTIDE SEQUENCE</scope>
    <source>
        <strain evidence="3">CCFEE 5810</strain>
    </source>
</reference>
<gene>
    <name evidence="3" type="ORF">LTR97_000105</name>
</gene>
<dbReference type="Proteomes" id="UP001310594">
    <property type="component" value="Unassembled WGS sequence"/>
</dbReference>
<evidence type="ECO:0000256" key="1">
    <source>
        <dbReference type="SAM" id="MobiDB-lite"/>
    </source>
</evidence>
<evidence type="ECO:0000259" key="2">
    <source>
        <dbReference type="Pfam" id="PF06985"/>
    </source>
</evidence>
<dbReference type="InterPro" id="IPR010730">
    <property type="entry name" value="HET"/>
</dbReference>
<dbReference type="PANTHER" id="PTHR24148:SF73">
    <property type="entry name" value="HET DOMAIN PROTEIN (AFU_ORTHOLOGUE AFUA_8G01020)"/>
    <property type="match status" value="1"/>
</dbReference>
<feature type="domain" description="Heterokaryon incompatibility" evidence="2">
    <location>
        <begin position="60"/>
        <end position="153"/>
    </location>
</feature>
<evidence type="ECO:0000313" key="3">
    <source>
        <dbReference type="EMBL" id="KAK5707568.1"/>
    </source>
</evidence>
<dbReference type="PANTHER" id="PTHR24148">
    <property type="entry name" value="ANKYRIN REPEAT DOMAIN-CONTAINING PROTEIN 39 HOMOLOG-RELATED"/>
    <property type="match status" value="1"/>
</dbReference>
<organism evidence="3 4">
    <name type="scientific">Elasticomyces elasticus</name>
    <dbReference type="NCBI Taxonomy" id="574655"/>
    <lineage>
        <taxon>Eukaryota</taxon>
        <taxon>Fungi</taxon>
        <taxon>Dikarya</taxon>
        <taxon>Ascomycota</taxon>
        <taxon>Pezizomycotina</taxon>
        <taxon>Dothideomycetes</taxon>
        <taxon>Dothideomycetidae</taxon>
        <taxon>Mycosphaerellales</taxon>
        <taxon>Teratosphaeriaceae</taxon>
        <taxon>Elasticomyces</taxon>
    </lineage>
</organism>
<dbReference type="InterPro" id="IPR052895">
    <property type="entry name" value="HetReg/Transcr_Mod"/>
</dbReference>
<dbReference type="Pfam" id="PF06985">
    <property type="entry name" value="HET"/>
    <property type="match status" value="1"/>
</dbReference>
<dbReference type="AlphaFoldDB" id="A0AAN8A6C1"/>